<evidence type="ECO:0000259" key="5">
    <source>
        <dbReference type="Pfam" id="PF24527"/>
    </source>
</evidence>
<feature type="domain" description="Nucleoporin POM152 Ig-like" evidence="3">
    <location>
        <begin position="767"/>
        <end position="848"/>
    </location>
</feature>
<dbReference type="InterPro" id="IPR056540">
    <property type="entry name" value="TMD_POM152"/>
</dbReference>
<dbReference type="GO" id="GO:0070762">
    <property type="term" value="C:nuclear pore transmembrane ring"/>
    <property type="evidence" value="ECO:0007669"/>
    <property type="project" value="TreeGrafter"/>
</dbReference>
<dbReference type="InterPro" id="IPR056542">
    <property type="entry name" value="Ig-like_POM152_1st"/>
</dbReference>
<protein>
    <recommendedName>
        <fullName evidence="8">Nucleoporin Pom152</fullName>
    </recommendedName>
</protein>
<dbReference type="Pfam" id="PF24519">
    <property type="entry name" value="Ig-like_Pom152_1"/>
    <property type="match status" value="1"/>
</dbReference>
<dbReference type="Pfam" id="PF24527">
    <property type="entry name" value="Ig-like_Pom152_9"/>
    <property type="match status" value="1"/>
</dbReference>
<feature type="domain" description="Nucleoporin POM152 immunoglobulin-like" evidence="1">
    <location>
        <begin position="891"/>
        <end position="961"/>
    </location>
</feature>
<dbReference type="Pfam" id="PF24312">
    <property type="entry name" value="Ig-like_POM152"/>
    <property type="match status" value="1"/>
</dbReference>
<dbReference type="GO" id="GO:0006999">
    <property type="term" value="P:nuclear pore organization"/>
    <property type="evidence" value="ECO:0007669"/>
    <property type="project" value="TreeGrafter"/>
</dbReference>
<comment type="caution">
    <text evidence="6">The sequence shown here is derived from an EMBL/GenBank/DDBJ whole genome shotgun (WGS) entry which is preliminary data.</text>
</comment>
<evidence type="ECO:0000259" key="2">
    <source>
        <dbReference type="Pfam" id="PF24097"/>
    </source>
</evidence>
<dbReference type="PANTHER" id="PTHR28206">
    <property type="entry name" value="NUCLEOPORIN POM152"/>
    <property type="match status" value="1"/>
</dbReference>
<evidence type="ECO:0000259" key="1">
    <source>
        <dbReference type="Pfam" id="PF23664"/>
    </source>
</evidence>
<feature type="domain" description="Nucleoporin POM152 immunoglobulin-like" evidence="1">
    <location>
        <begin position="540"/>
        <end position="653"/>
    </location>
</feature>
<feature type="domain" description="Nucleoporin POM152 ninth Ig-like" evidence="5">
    <location>
        <begin position="1088"/>
        <end position="1160"/>
    </location>
</feature>
<accession>A0A1A0HJT3</accession>
<reference evidence="6 7" key="1">
    <citation type="submission" date="2016-05" db="EMBL/GenBank/DDBJ databases">
        <title>Comparative genomics of biotechnologically important yeasts.</title>
        <authorList>
            <consortium name="DOE Joint Genome Institute"/>
            <person name="Riley R."/>
            <person name="Haridas S."/>
            <person name="Wolfe K.H."/>
            <person name="Lopes M.R."/>
            <person name="Hittinger C.T."/>
            <person name="Goker M."/>
            <person name="Salamov A."/>
            <person name="Wisecaver J."/>
            <person name="Long T.M."/>
            <person name="Aerts A.L."/>
            <person name="Barry K."/>
            <person name="Choi C."/>
            <person name="Clum A."/>
            <person name="Coughlan A.Y."/>
            <person name="Deshpande S."/>
            <person name="Douglass A.P."/>
            <person name="Hanson S.J."/>
            <person name="Klenk H.-P."/>
            <person name="LaButti K."/>
            <person name="Lapidus A."/>
            <person name="Lindquist E."/>
            <person name="Lipzen A."/>
            <person name="Meier-kolthoff J.P."/>
            <person name="Ohm R.A."/>
            <person name="Otillar R.P."/>
            <person name="Pangilinan J."/>
            <person name="Peng Y."/>
            <person name="Rokas A."/>
            <person name="Rosa C.A."/>
            <person name="Scheuner C."/>
            <person name="Sibirny A.A."/>
            <person name="Slot J.C."/>
            <person name="Stielow J.B."/>
            <person name="Sun H."/>
            <person name="Kurtzman C.P."/>
            <person name="Blackwell M."/>
            <person name="Grigoriev I.V."/>
            <person name="Jeffries T.W."/>
        </authorList>
    </citation>
    <scope>NUCLEOTIDE SEQUENCE [LARGE SCALE GENOMIC DNA]</scope>
    <source>
        <strain evidence="6 7">NRRL YB-4993</strain>
    </source>
</reference>
<evidence type="ECO:0008006" key="8">
    <source>
        <dbReference type="Google" id="ProtNLM"/>
    </source>
</evidence>
<dbReference type="InterPro" id="IPR056544">
    <property type="entry name" value="Ig_POM152"/>
</dbReference>
<dbReference type="GeneID" id="30029824"/>
<dbReference type="STRING" id="869754.A0A1A0HJT3"/>
<evidence type="ECO:0000259" key="4">
    <source>
        <dbReference type="Pfam" id="PF24519"/>
    </source>
</evidence>
<dbReference type="EMBL" id="LXTC01000001">
    <property type="protein sequence ID" value="OBA24152.1"/>
    <property type="molecule type" value="Genomic_DNA"/>
</dbReference>
<dbReference type="Proteomes" id="UP000092555">
    <property type="component" value="Unassembled WGS sequence"/>
</dbReference>
<feature type="domain" description="Nucleoporin POM152 N-terminal transmembrane" evidence="2">
    <location>
        <begin position="30"/>
        <end position="122"/>
    </location>
</feature>
<gene>
    <name evidence="6" type="ORF">METBIDRAFT_37256</name>
</gene>
<evidence type="ECO:0000313" key="6">
    <source>
        <dbReference type="EMBL" id="OBA24152.1"/>
    </source>
</evidence>
<organism evidence="6 7">
    <name type="scientific">Metschnikowia bicuspidata var. bicuspidata NRRL YB-4993</name>
    <dbReference type="NCBI Taxonomy" id="869754"/>
    <lineage>
        <taxon>Eukaryota</taxon>
        <taxon>Fungi</taxon>
        <taxon>Dikarya</taxon>
        <taxon>Ascomycota</taxon>
        <taxon>Saccharomycotina</taxon>
        <taxon>Pichiomycetes</taxon>
        <taxon>Metschnikowiaceae</taxon>
        <taxon>Metschnikowia</taxon>
    </lineage>
</organism>
<dbReference type="GO" id="GO:0006606">
    <property type="term" value="P:protein import into nucleus"/>
    <property type="evidence" value="ECO:0007669"/>
    <property type="project" value="TreeGrafter"/>
</dbReference>
<dbReference type="OrthoDB" id="10253254at2759"/>
<feature type="domain" description="Nucleoporin POM152 first Ig-like" evidence="4">
    <location>
        <begin position="177"/>
        <end position="299"/>
    </location>
</feature>
<sequence>MERPQPKRPPLAAAAEPPRPATLIPAHVVDHASQRLFALLVFAAIQCWKVYDILLVKADAPAAAALLTALNNFTFVLKYALVDGVFLWLLPVLRIPLLDFLPLATLVLTAAINLANFALASDSALPLLSSTLVPLWNLFHRHKELSILGDAVPAAAPVDMNAHFRGSYTIQYVPESSALLNPFGFGNMCLEAPDLDSHTFPRALRLPLELNTTSEVGAILLQRLTPENTVEYLNYSRSDIRKLARKDHSAYAHLPGYVANDARVFYLDAEIRHPGRYRIHRVLDVDGMVIRAYKSDFSVGYCPSAKLVYPGPAAAYAGYKCFSKSAADLPWSVPMVAASGMLPLTVHFATYQNGQKITTFHKTLDELRPETPSAAARLQSHQLTRNAIEQELLRAPHIFNDAALGSLEFQLLAVADAHGNQRLYNDRSKDQDVHFAISLKQAPALALRDKHPARKLVWNSRKTLHIETTGTASFPLTVSLVHADGNSPPRTKTLDFTFASQDELARGLQISEPGSYVLQSASDKYCPCDADSTPVRIVRPPLPSVKITDVPIFDKCVGTIGYEFDLKFLGSAPFEVLYEVFKNSSGIIKPVLSDRGSKQHRLKSLKSDYSFQFKPKTEGNYILKFKSIKDLHYSHDPVLVSEEENTFSTYIKKRSQVMFFKDPLTKSKTIRLCKGQLTQVPVYFDGHFPFSFSHDIVDLQTGNILKTVKHQKQYDNSMLLEVPSFLNGGEFGVRLHDVTDSLGCSAEFPHPQEITIKARKDVPLVEIADSSSSFAAEGDAIRIPLRVQSSLGLSPDDEIVYLWSSLSDQRLSKNSTLHGRSGLVVREEGVYKLESFTNAGCLGQVMNSGKTFTLRHYAKPNLTIIPEPEQLLGEGSGIFSFRPLCQDDTQSVKIRLEGRKPFTVNYEIQSPGGRLKASLVEIDNNEVLIPLPSLNEGTYNIIFSGVSDAIYTKEKLMRLSHKQTRSAVTYDVKAHPVLRVKQPFFQLCETMVNDEFDLQIPVALEGEAPFKIQGTILNRNEGQAKPFIVEGIRESTISIADLNLPQSYKGFSVGEHEIKFEAISDASHCESLKLTELNKVVISITKVPSITKQKQKEYYCVGDRVSYEMSGVSPFVVYYKFNDQNRKADLKSQFTRLATKAGDLAIVAIQDSSASQCFVNYTKLEEQFEELKIKVHDLPSVEISHGDSIIKNLHEGDKSEITFKFIGTPPFLVTYVRTLASEDEQHKRKKGSRAHKGPRKVVETKTISDIWDYEYSEVVSLQGTYDAIEVHDAFCGASRDVREIL</sequence>
<dbReference type="InterPro" id="IPR056541">
    <property type="entry name" value="Ig-like_POM152"/>
</dbReference>
<dbReference type="Pfam" id="PF23664">
    <property type="entry name" value="Ig_Pom152"/>
    <property type="match status" value="2"/>
</dbReference>
<dbReference type="PANTHER" id="PTHR28206:SF1">
    <property type="entry name" value="NUCLEOPORIN POM152"/>
    <property type="match status" value="1"/>
</dbReference>
<name>A0A1A0HJT3_9ASCO</name>
<dbReference type="GO" id="GO:0017056">
    <property type="term" value="F:structural constituent of nuclear pore"/>
    <property type="evidence" value="ECO:0007669"/>
    <property type="project" value="InterPro"/>
</dbReference>
<dbReference type="Pfam" id="PF24097">
    <property type="entry name" value="TMD_POM152"/>
    <property type="match status" value="1"/>
</dbReference>
<dbReference type="InterPro" id="IPR056543">
    <property type="entry name" value="Ig-like_POM152_9th"/>
</dbReference>
<evidence type="ECO:0000259" key="3">
    <source>
        <dbReference type="Pfam" id="PF24312"/>
    </source>
</evidence>
<proteinExistence type="predicted"/>
<dbReference type="InterPro" id="IPR037701">
    <property type="entry name" value="Pom152"/>
</dbReference>
<keyword evidence="7" id="KW-1185">Reference proteome</keyword>
<evidence type="ECO:0000313" key="7">
    <source>
        <dbReference type="Proteomes" id="UP000092555"/>
    </source>
</evidence>
<dbReference type="RefSeq" id="XP_018714633.1">
    <property type="nucleotide sequence ID" value="XM_018856848.1"/>
</dbReference>